<accession>A0A4P9Z5K0</accession>
<organism evidence="2 3">
    <name type="scientific">Syncephalis pseudoplumigaleata</name>
    <dbReference type="NCBI Taxonomy" id="1712513"/>
    <lineage>
        <taxon>Eukaryota</taxon>
        <taxon>Fungi</taxon>
        <taxon>Fungi incertae sedis</taxon>
        <taxon>Zoopagomycota</taxon>
        <taxon>Zoopagomycotina</taxon>
        <taxon>Zoopagomycetes</taxon>
        <taxon>Zoopagales</taxon>
        <taxon>Piptocephalidaceae</taxon>
        <taxon>Syncephalis</taxon>
    </lineage>
</organism>
<name>A0A4P9Z5K0_9FUNG</name>
<gene>
    <name evidence="2" type="ORF">SYNPS1DRAFT_26980</name>
</gene>
<keyword evidence="3" id="KW-1185">Reference proteome</keyword>
<evidence type="ECO:0000313" key="3">
    <source>
        <dbReference type="Proteomes" id="UP000278143"/>
    </source>
</evidence>
<protein>
    <submittedName>
        <fullName evidence="2">Uncharacterized protein</fullName>
    </submittedName>
</protein>
<feature type="signal peptide" evidence="1">
    <location>
        <begin position="1"/>
        <end position="16"/>
    </location>
</feature>
<dbReference type="AlphaFoldDB" id="A0A4P9Z5K0"/>
<dbReference type="EMBL" id="KZ989220">
    <property type="protein sequence ID" value="RKP27362.1"/>
    <property type="molecule type" value="Genomic_DNA"/>
</dbReference>
<proteinExistence type="predicted"/>
<evidence type="ECO:0000256" key="1">
    <source>
        <dbReference type="SAM" id="SignalP"/>
    </source>
</evidence>
<evidence type="ECO:0000313" key="2">
    <source>
        <dbReference type="EMBL" id="RKP27362.1"/>
    </source>
</evidence>
<feature type="chain" id="PRO_5020871206" evidence="1">
    <location>
        <begin position="17"/>
        <end position="149"/>
    </location>
</feature>
<reference evidence="3" key="1">
    <citation type="journal article" date="2018" name="Nat. Microbiol.">
        <title>Leveraging single-cell genomics to expand the fungal tree of life.</title>
        <authorList>
            <person name="Ahrendt S.R."/>
            <person name="Quandt C.A."/>
            <person name="Ciobanu D."/>
            <person name="Clum A."/>
            <person name="Salamov A."/>
            <person name="Andreopoulos B."/>
            <person name="Cheng J.F."/>
            <person name="Woyke T."/>
            <person name="Pelin A."/>
            <person name="Henrissat B."/>
            <person name="Reynolds N.K."/>
            <person name="Benny G.L."/>
            <person name="Smith M.E."/>
            <person name="James T.Y."/>
            <person name="Grigoriev I.V."/>
        </authorList>
    </citation>
    <scope>NUCLEOTIDE SEQUENCE [LARGE SCALE GENOMIC DNA]</scope>
    <source>
        <strain evidence="3">Benny S71-1</strain>
    </source>
</reference>
<sequence length="149" mass="16432">MKLLLVLSCAVTVCLASPLSLGQDPSPPADNIEPRHAYQLARFLEEKVSALPAETAANEDVDKTTSAVLNEIAKWLVRSRYLRRCAVNRKDIASDTDVYREVKHGIEGLREKGDAPFGIVVGDFMHAATAHSFANCRLTEGNWRGPSRR</sequence>
<dbReference type="Proteomes" id="UP000278143">
    <property type="component" value="Unassembled WGS sequence"/>
</dbReference>
<keyword evidence="1" id="KW-0732">Signal</keyword>